<reference evidence="1" key="1">
    <citation type="submission" date="2022-05" db="EMBL/GenBank/DDBJ databases">
        <title>The Musa troglodytarum L. genome provides insights into the mechanism of non-climacteric behaviour and enrichment of carotenoids.</title>
        <authorList>
            <person name="Wang J."/>
        </authorList>
    </citation>
    <scope>NUCLEOTIDE SEQUENCE</scope>
    <source>
        <tissue evidence="1">Leaf</tissue>
    </source>
</reference>
<keyword evidence="2" id="KW-1185">Reference proteome</keyword>
<evidence type="ECO:0000313" key="1">
    <source>
        <dbReference type="EMBL" id="URD91486.1"/>
    </source>
</evidence>
<dbReference type="Proteomes" id="UP001055439">
    <property type="component" value="Chromosome 3"/>
</dbReference>
<proteinExistence type="predicted"/>
<dbReference type="EMBL" id="CP097505">
    <property type="protein sequence ID" value="URD91486.1"/>
    <property type="molecule type" value="Genomic_DNA"/>
</dbReference>
<gene>
    <name evidence="1" type="ORF">MUK42_19499</name>
</gene>
<dbReference type="AlphaFoldDB" id="A0A9E7JT06"/>
<accession>A0A9E7JT06</accession>
<sequence length="131" mass="14726">MALATASFALCNPQPNLPGDFGSNPVGLGSDPEMLLWFAQAKLKYSAGILIPACLKKSLALHKNAHSIFLRNQQYFADPVTLFKDQHCNIFLDQSKLSRNWDVAITTQIKTRSVLCPVNEQTPEWLNRDYF</sequence>
<organism evidence="1 2">
    <name type="scientific">Musa troglodytarum</name>
    <name type="common">fe'i banana</name>
    <dbReference type="NCBI Taxonomy" id="320322"/>
    <lineage>
        <taxon>Eukaryota</taxon>
        <taxon>Viridiplantae</taxon>
        <taxon>Streptophyta</taxon>
        <taxon>Embryophyta</taxon>
        <taxon>Tracheophyta</taxon>
        <taxon>Spermatophyta</taxon>
        <taxon>Magnoliopsida</taxon>
        <taxon>Liliopsida</taxon>
        <taxon>Zingiberales</taxon>
        <taxon>Musaceae</taxon>
        <taxon>Musa</taxon>
    </lineage>
</organism>
<dbReference type="OrthoDB" id="10476941at2759"/>
<protein>
    <submittedName>
        <fullName evidence="1">Chlorophyll A-B binding protein</fullName>
    </submittedName>
</protein>
<name>A0A9E7JT06_9LILI</name>
<evidence type="ECO:0000313" key="2">
    <source>
        <dbReference type="Proteomes" id="UP001055439"/>
    </source>
</evidence>